<dbReference type="RefSeq" id="XP_023950636.2">
    <property type="nucleotide sequence ID" value="XM_024094868.2"/>
</dbReference>
<dbReference type="Gene3D" id="3.40.50.10900">
    <property type="entry name" value="PAC-like subunit"/>
    <property type="match status" value="1"/>
</dbReference>
<dbReference type="PANTHER" id="PTHR12970:SF1">
    <property type="entry name" value="PROTEASOME ASSEMBLY CHAPERONE 2"/>
    <property type="match status" value="1"/>
</dbReference>
<comment type="subunit">
    <text evidence="4">Forms a heterodimer with PSMG1.</text>
</comment>
<name>A0A6J1P2G4_BICAN</name>
<sequence>MEKTNIWKFINDCNVVGYTLIIPSVAVGNVGQLSCDLLISSLNMVKIASIYSPAQIPVIGYDPYDLKSNSLSTSCDIYISDIRKLLVLQLRAPLVHKYASGFLKDVVSTFREKQITDVIILTSSFAHEKKHILSSPFRFVASEGNPHTQNVRKANLVKHEENTGEPKVFGGGFASLLYKICLEYKLPCLILYKYCSEGDNIPDAYDMVQNLSNVVPIFAENQDLLTQLKQPVSWTLLFGRPPPQDIY</sequence>
<evidence type="ECO:0000256" key="2">
    <source>
        <dbReference type="ARBA" id="ARBA00023186"/>
    </source>
</evidence>
<proteinExistence type="inferred from homology"/>
<accession>A0A6J1P2G4</accession>
<dbReference type="OrthoDB" id="10260712at2759"/>
<dbReference type="PIRSF" id="PIRSF010044">
    <property type="entry name" value="UCP010044"/>
    <property type="match status" value="1"/>
</dbReference>
<dbReference type="AlphaFoldDB" id="A0A6J1P2G4"/>
<dbReference type="PANTHER" id="PTHR12970">
    <property type="entry name" value="PROTEASOME ASSEMBLY CHAPERONE 2"/>
    <property type="match status" value="1"/>
</dbReference>
<keyword evidence="5" id="KW-1185">Reference proteome</keyword>
<dbReference type="InterPro" id="IPR038389">
    <property type="entry name" value="PSMG2_sf"/>
</dbReference>
<reference evidence="6" key="1">
    <citation type="submission" date="2025-08" db="UniProtKB">
        <authorList>
            <consortium name="RefSeq"/>
        </authorList>
    </citation>
    <scope>IDENTIFICATION</scope>
</reference>
<dbReference type="GO" id="GO:0000502">
    <property type="term" value="C:proteasome complex"/>
    <property type="evidence" value="ECO:0007669"/>
    <property type="project" value="UniProtKB-KW"/>
</dbReference>
<dbReference type="Proteomes" id="UP001652582">
    <property type="component" value="Chromosome 22"/>
</dbReference>
<comment type="similarity">
    <text evidence="3 4">Belongs to the PSMG2 family.</text>
</comment>
<evidence type="ECO:0000313" key="6">
    <source>
        <dbReference type="RefSeq" id="XP_023950636.2"/>
    </source>
</evidence>
<organism evidence="5 6">
    <name type="scientific">Bicyclus anynana</name>
    <name type="common">Squinting bush brown butterfly</name>
    <dbReference type="NCBI Taxonomy" id="110368"/>
    <lineage>
        <taxon>Eukaryota</taxon>
        <taxon>Metazoa</taxon>
        <taxon>Ecdysozoa</taxon>
        <taxon>Arthropoda</taxon>
        <taxon>Hexapoda</taxon>
        <taxon>Insecta</taxon>
        <taxon>Pterygota</taxon>
        <taxon>Neoptera</taxon>
        <taxon>Endopterygota</taxon>
        <taxon>Lepidoptera</taxon>
        <taxon>Glossata</taxon>
        <taxon>Ditrysia</taxon>
        <taxon>Papilionoidea</taxon>
        <taxon>Nymphalidae</taxon>
        <taxon>Satyrinae</taxon>
        <taxon>Satyrini</taxon>
        <taxon>Mycalesina</taxon>
        <taxon>Bicyclus</taxon>
    </lineage>
</organism>
<dbReference type="Pfam" id="PF09754">
    <property type="entry name" value="PAC2"/>
    <property type="match status" value="1"/>
</dbReference>
<dbReference type="GO" id="GO:0005634">
    <property type="term" value="C:nucleus"/>
    <property type="evidence" value="ECO:0007669"/>
    <property type="project" value="TreeGrafter"/>
</dbReference>
<keyword evidence="6" id="KW-0647">Proteasome</keyword>
<protein>
    <recommendedName>
        <fullName evidence="1 4">Proteasome assembly chaperone 2</fullName>
    </recommendedName>
</protein>
<dbReference type="KEGG" id="bany:112054923"/>
<dbReference type="GO" id="GO:0005829">
    <property type="term" value="C:cytosol"/>
    <property type="evidence" value="ECO:0007669"/>
    <property type="project" value="TreeGrafter"/>
</dbReference>
<dbReference type="InterPro" id="IPR016562">
    <property type="entry name" value="Proteasome_assmbl_chp_2_euk"/>
</dbReference>
<comment type="function">
    <text evidence="4">Chaperone protein which promotes assembly of the 20S proteasome as part of a heterodimer with PSMG1.</text>
</comment>
<evidence type="ECO:0000256" key="1">
    <source>
        <dbReference type="ARBA" id="ARBA00019186"/>
    </source>
</evidence>
<dbReference type="SUPFAM" id="SSF159659">
    <property type="entry name" value="Cgl1923-like"/>
    <property type="match status" value="1"/>
</dbReference>
<dbReference type="InterPro" id="IPR019151">
    <property type="entry name" value="Proteasome_assmbl_chaperone_2"/>
</dbReference>
<dbReference type="GO" id="GO:0043248">
    <property type="term" value="P:proteasome assembly"/>
    <property type="evidence" value="ECO:0007669"/>
    <property type="project" value="TreeGrafter"/>
</dbReference>
<keyword evidence="2 4" id="KW-0143">Chaperone</keyword>
<gene>
    <name evidence="6" type="primary">LOC112054923</name>
</gene>
<evidence type="ECO:0000256" key="3">
    <source>
        <dbReference type="ARBA" id="ARBA00025745"/>
    </source>
</evidence>
<evidence type="ECO:0000256" key="4">
    <source>
        <dbReference type="PIRNR" id="PIRNR010044"/>
    </source>
</evidence>
<dbReference type="GeneID" id="112054923"/>
<evidence type="ECO:0000313" key="5">
    <source>
        <dbReference type="Proteomes" id="UP001652582"/>
    </source>
</evidence>